<sequence length="382" mass="43456">MKDILVLVFSNLKHDARVTRQINFLRKEHRVTVVCFDAEDTPGVTFIRVTQTKLTLFRKALMAISLLIRQYNAAYQLFHSYGHLTEQLSSKRFDLIVANDIDTLPLAFKFKGNAKIIFDAHEYAPRHFENNKIWKTFFQPFYIHLCEKYIPRVDGMLTVGKGLANEYEKHFGVKPVIITNATRYHDIAPAPIKPDTIRLIHHGIANPSRRLELMVEMMDYLDERFTLDLMLMTSDFASGQTKAFIENLKTSASKNPKIKILPPVKSHAVVTTIQPYDIGVFLLPPVNFNYENTLPNKLFDFIQARLGIAIGPTPEMASIVNHYSIGVVSEEFTAKSLAAKLNALTTEQVASFKSNAGIAAKELNAERNEEIFNRLVKEVLSR</sequence>
<name>A0A1T5K0K8_9BACT</name>
<keyword evidence="3" id="KW-1185">Reference proteome</keyword>
<dbReference type="EMBL" id="FUZU01000001">
    <property type="protein sequence ID" value="SKC57009.1"/>
    <property type="molecule type" value="Genomic_DNA"/>
</dbReference>
<feature type="domain" description="Glycosyltransferase subfamily 4-like N-terminal" evidence="1">
    <location>
        <begin position="24"/>
        <end position="180"/>
    </location>
</feature>
<accession>A0A1T5K0K8</accession>
<evidence type="ECO:0000313" key="3">
    <source>
        <dbReference type="Proteomes" id="UP000190961"/>
    </source>
</evidence>
<protein>
    <recommendedName>
        <fullName evidence="1">Glycosyltransferase subfamily 4-like N-terminal domain-containing protein</fullName>
    </recommendedName>
</protein>
<dbReference type="OrthoDB" id="9813214at2"/>
<reference evidence="2 3" key="1">
    <citation type="submission" date="2017-02" db="EMBL/GenBank/DDBJ databases">
        <authorList>
            <person name="Peterson S.W."/>
        </authorList>
    </citation>
    <scope>NUCLEOTIDE SEQUENCE [LARGE SCALE GENOMIC DNA]</scope>
    <source>
        <strain evidence="2 3">DSM 25262</strain>
    </source>
</reference>
<dbReference type="AlphaFoldDB" id="A0A1T5K0K8"/>
<evidence type="ECO:0000259" key="1">
    <source>
        <dbReference type="Pfam" id="PF13439"/>
    </source>
</evidence>
<dbReference type="InterPro" id="IPR028098">
    <property type="entry name" value="Glyco_trans_4-like_N"/>
</dbReference>
<gene>
    <name evidence="2" type="ORF">SAMN05660236_1660</name>
</gene>
<organism evidence="2 3">
    <name type="scientific">Ohtaekwangia koreensis</name>
    <dbReference type="NCBI Taxonomy" id="688867"/>
    <lineage>
        <taxon>Bacteria</taxon>
        <taxon>Pseudomonadati</taxon>
        <taxon>Bacteroidota</taxon>
        <taxon>Cytophagia</taxon>
        <taxon>Cytophagales</taxon>
        <taxon>Fulvivirgaceae</taxon>
        <taxon>Ohtaekwangia</taxon>
    </lineage>
</organism>
<dbReference type="RefSeq" id="WP_079686194.1">
    <property type="nucleotide sequence ID" value="NZ_FUZU01000001.1"/>
</dbReference>
<dbReference type="Proteomes" id="UP000190961">
    <property type="component" value="Unassembled WGS sequence"/>
</dbReference>
<evidence type="ECO:0000313" key="2">
    <source>
        <dbReference type="EMBL" id="SKC57009.1"/>
    </source>
</evidence>
<dbReference type="STRING" id="688867.SAMN05660236_1660"/>
<dbReference type="SUPFAM" id="SSF53756">
    <property type="entry name" value="UDP-Glycosyltransferase/glycogen phosphorylase"/>
    <property type="match status" value="1"/>
</dbReference>
<dbReference type="Gene3D" id="3.40.50.2000">
    <property type="entry name" value="Glycogen Phosphorylase B"/>
    <property type="match status" value="2"/>
</dbReference>
<dbReference type="GO" id="GO:0016757">
    <property type="term" value="F:glycosyltransferase activity"/>
    <property type="evidence" value="ECO:0007669"/>
    <property type="project" value="UniProtKB-ARBA"/>
</dbReference>
<proteinExistence type="predicted"/>
<dbReference type="Pfam" id="PF13439">
    <property type="entry name" value="Glyco_transf_4"/>
    <property type="match status" value="1"/>
</dbReference>